<dbReference type="Proteomes" id="UP000182334">
    <property type="component" value="Chromosome I"/>
</dbReference>
<feature type="domain" description="Vps72/YL1 C-terminal" evidence="4">
    <location>
        <begin position="767"/>
        <end position="796"/>
    </location>
</feature>
<dbReference type="AlphaFoldDB" id="A0A1L0B959"/>
<proteinExistence type="inferred from homology"/>
<feature type="region of interest" description="Disordered" evidence="3">
    <location>
        <begin position="34"/>
        <end position="142"/>
    </location>
</feature>
<dbReference type="InterPro" id="IPR013272">
    <property type="entry name" value="Vps72/YL1_C"/>
</dbReference>
<evidence type="ECO:0000259" key="4">
    <source>
        <dbReference type="SMART" id="SM00993"/>
    </source>
</evidence>
<feature type="compositionally biased region" description="Basic and acidic residues" evidence="3">
    <location>
        <begin position="530"/>
        <end position="547"/>
    </location>
</feature>
<dbReference type="GO" id="GO:0005634">
    <property type="term" value="C:nucleus"/>
    <property type="evidence" value="ECO:0007669"/>
    <property type="project" value="TreeGrafter"/>
</dbReference>
<feature type="compositionally biased region" description="Low complexity" evidence="3">
    <location>
        <begin position="105"/>
        <end position="115"/>
    </location>
</feature>
<dbReference type="Pfam" id="PF08265">
    <property type="entry name" value="YL1_C"/>
    <property type="match status" value="1"/>
</dbReference>
<feature type="compositionally biased region" description="Acidic residues" evidence="3">
    <location>
        <begin position="39"/>
        <end position="73"/>
    </location>
</feature>
<dbReference type="PANTHER" id="PTHR13275:SF4">
    <property type="entry name" value="VACUOLAR PROTEIN SORTING-ASSOCIATED PROTEIN 72 HOMOLOG"/>
    <property type="match status" value="1"/>
</dbReference>
<feature type="compositionally biased region" description="Low complexity" evidence="3">
    <location>
        <begin position="395"/>
        <end position="406"/>
    </location>
</feature>
<feature type="compositionally biased region" description="Basic and acidic residues" evidence="3">
    <location>
        <begin position="513"/>
        <end position="523"/>
    </location>
</feature>
<feature type="region of interest" description="Disordered" evidence="3">
    <location>
        <begin position="506"/>
        <end position="615"/>
    </location>
</feature>
<dbReference type="PANTHER" id="PTHR13275">
    <property type="entry name" value="YL-1 PROTEIN TRANSCRIPTION FACTOR-LIKE 1"/>
    <property type="match status" value="1"/>
</dbReference>
<dbReference type="OrthoDB" id="49520at2759"/>
<gene>
    <name evidence="5" type="ORF">SAMEA4029010_CIC11G00000004911</name>
</gene>
<feature type="compositionally biased region" description="Basic and acidic residues" evidence="3">
    <location>
        <begin position="554"/>
        <end position="563"/>
    </location>
</feature>
<sequence length="842" mass="96358">MDSDSLVATRARRANAGSRLKLLIELEEQSQGVQSMIYTEDDENVQLLFQEDENDEEFEEPIDSGDEQEEENDGNSQDELSELPDDENRHASETNGSDTEVAVNSDEMLSDSDLSVSEDDDSEGERELQNQERAKKRKHRLKTIIPAIKKPKVVTKPSAPKPQVKHSELLLLSERRSSSRKSALQNKQELLERLKEDETRRAALTPVIRVKERELTQEERLAEAKETERQNIISLNMFLQQEIVKKERQKLLFQQRRPKLRNVVRLFSAESFVTPLDEIEDARHVQDMFERKKRGRRRKNQLEDLDMKRPGDIDTELPYYQREMAEKRRIEAERAEEKRRLEEARAAKRKKLEEERAERKRILEEERLARKKAKEERLKEYENMTEEQKAALNLGSKLSGGSPEGSLSEHVEETDLDLKDLKDLTDEVVADTESKNEGLEQNADDVLTETVEQSSKEEEPKVSLDDSTHEEKGEVLKTEQLELQGQVMPTNANLVGSGEIEKLEIVDDYEDTPEPHLELDTFEAKSAYASHDKSETETGEAASRDTEMVDGDDAPIKQEPTEDIKEEGEAQTNEGSPEKVEKKVTFAGVEQEEEQEEVKQDIATEEEVEAEKLSRSATPIYRPQADGTVFEGPVQHVARNLVFLLNFEEEDRWGLTDMRIKTALFGDDANLGASRRFQDLRTILKSSLRLDNPYAAPKEEKEDELFNPVTKITEDSAMFDSLRKLPRFGDKEIFEEEEEIESNVATSEIQIKTEAPTGLYLPNGNKKICLISGKEVRYFDPATGLPYGSKEVYLVIKAVELGVIPWYSIPKDQNTYGPVEIYLNRREGARHAQGVPEGFDGY</sequence>
<keyword evidence="6" id="KW-1185">Reference proteome</keyword>
<name>A0A1L0B959_9ASCO</name>
<protein>
    <submittedName>
        <fullName evidence="5">CIC11C00000004911</fullName>
    </submittedName>
</protein>
<dbReference type="STRING" id="45354.A0A1L0B959"/>
<evidence type="ECO:0000256" key="2">
    <source>
        <dbReference type="SAM" id="Coils"/>
    </source>
</evidence>
<feature type="region of interest" description="Disordered" evidence="3">
    <location>
        <begin position="395"/>
        <end position="414"/>
    </location>
</feature>
<evidence type="ECO:0000313" key="6">
    <source>
        <dbReference type="Proteomes" id="UP000182334"/>
    </source>
</evidence>
<feature type="region of interest" description="Disordered" evidence="3">
    <location>
        <begin position="333"/>
        <end position="357"/>
    </location>
</feature>
<feature type="compositionally biased region" description="Basic and acidic residues" evidence="3">
    <location>
        <begin position="454"/>
        <end position="472"/>
    </location>
</feature>
<dbReference type="Pfam" id="PF05764">
    <property type="entry name" value="YL1"/>
    <property type="match status" value="1"/>
</dbReference>
<organism evidence="5 6">
    <name type="scientific">Sungouiella intermedia</name>
    <dbReference type="NCBI Taxonomy" id="45354"/>
    <lineage>
        <taxon>Eukaryota</taxon>
        <taxon>Fungi</taxon>
        <taxon>Dikarya</taxon>
        <taxon>Ascomycota</taxon>
        <taxon>Saccharomycotina</taxon>
        <taxon>Pichiomycetes</taxon>
        <taxon>Metschnikowiaceae</taxon>
        <taxon>Sungouiella</taxon>
    </lineage>
</organism>
<keyword evidence="2" id="KW-0175">Coiled coil</keyword>
<dbReference type="SMART" id="SM00993">
    <property type="entry name" value="YL1_C"/>
    <property type="match status" value="1"/>
</dbReference>
<evidence type="ECO:0000256" key="3">
    <source>
        <dbReference type="SAM" id="MobiDB-lite"/>
    </source>
</evidence>
<feature type="coiled-coil region" evidence="2">
    <location>
        <begin position="180"/>
        <end position="228"/>
    </location>
</feature>
<evidence type="ECO:0000256" key="1">
    <source>
        <dbReference type="ARBA" id="ARBA00006832"/>
    </source>
</evidence>
<comment type="similarity">
    <text evidence="1">Belongs to the VPS72/YL1 family.</text>
</comment>
<reference evidence="5 6" key="1">
    <citation type="submission" date="2016-10" db="EMBL/GenBank/DDBJ databases">
        <authorList>
            <person name="de Groot N.N."/>
        </authorList>
    </citation>
    <scope>NUCLEOTIDE SEQUENCE [LARGE SCALE GENOMIC DNA]</scope>
    <source>
        <strain evidence="5 6">CBS 141442</strain>
    </source>
</reference>
<feature type="region of interest" description="Disordered" evidence="3">
    <location>
        <begin position="427"/>
        <end position="472"/>
    </location>
</feature>
<dbReference type="EMBL" id="LT635756">
    <property type="protein sequence ID" value="SGZ47922.1"/>
    <property type="molecule type" value="Genomic_DNA"/>
</dbReference>
<evidence type="ECO:0000313" key="5">
    <source>
        <dbReference type="EMBL" id="SGZ47922.1"/>
    </source>
</evidence>
<dbReference type="InterPro" id="IPR046757">
    <property type="entry name" value="YL1_N"/>
</dbReference>
<accession>A0A1L0B959</accession>